<dbReference type="Gene3D" id="3.30.420.40">
    <property type="match status" value="2"/>
</dbReference>
<dbReference type="EMBL" id="JBHUFV010000095">
    <property type="protein sequence ID" value="MFD1939727.1"/>
    <property type="molecule type" value="Genomic_DNA"/>
</dbReference>
<accession>A0ABW4TEC4</accession>
<protein>
    <submittedName>
        <fullName evidence="2">ROK family protein</fullName>
    </submittedName>
</protein>
<comment type="caution">
    <text evidence="2">The sequence shown here is derived from an EMBL/GenBank/DDBJ whole genome shotgun (WGS) entry which is preliminary data.</text>
</comment>
<dbReference type="InterPro" id="IPR049874">
    <property type="entry name" value="ROK_cs"/>
</dbReference>
<dbReference type="InterPro" id="IPR036390">
    <property type="entry name" value="WH_DNA-bd_sf"/>
</dbReference>
<evidence type="ECO:0000313" key="3">
    <source>
        <dbReference type="Proteomes" id="UP001597368"/>
    </source>
</evidence>
<dbReference type="PANTHER" id="PTHR18964">
    <property type="entry name" value="ROK (REPRESSOR, ORF, KINASE) FAMILY"/>
    <property type="match status" value="1"/>
</dbReference>
<gene>
    <name evidence="2" type="ORF">ACFSKW_50555</name>
</gene>
<dbReference type="Proteomes" id="UP001597368">
    <property type="component" value="Unassembled WGS sequence"/>
</dbReference>
<dbReference type="RefSeq" id="WP_379582274.1">
    <property type="nucleotide sequence ID" value="NZ_JBHUFV010000095.1"/>
</dbReference>
<evidence type="ECO:0000313" key="2">
    <source>
        <dbReference type="EMBL" id="MFD1939727.1"/>
    </source>
</evidence>
<dbReference type="InterPro" id="IPR036388">
    <property type="entry name" value="WH-like_DNA-bd_sf"/>
</dbReference>
<name>A0ABW4TEC4_9ACTN</name>
<reference evidence="3" key="1">
    <citation type="journal article" date="2019" name="Int. J. Syst. Evol. Microbiol.">
        <title>The Global Catalogue of Microorganisms (GCM) 10K type strain sequencing project: providing services to taxonomists for standard genome sequencing and annotation.</title>
        <authorList>
            <consortium name="The Broad Institute Genomics Platform"/>
            <consortium name="The Broad Institute Genome Sequencing Center for Infectious Disease"/>
            <person name="Wu L."/>
            <person name="Ma J."/>
        </authorList>
    </citation>
    <scope>NUCLEOTIDE SEQUENCE [LARGE SCALE GENOMIC DNA]</scope>
    <source>
        <strain evidence="3">ICMP 6774ER</strain>
    </source>
</reference>
<dbReference type="InterPro" id="IPR043129">
    <property type="entry name" value="ATPase_NBD"/>
</dbReference>
<evidence type="ECO:0000256" key="1">
    <source>
        <dbReference type="ARBA" id="ARBA00006479"/>
    </source>
</evidence>
<dbReference type="Pfam" id="PF00480">
    <property type="entry name" value="ROK"/>
    <property type="match status" value="1"/>
</dbReference>
<dbReference type="CDD" id="cd24073">
    <property type="entry name" value="ASKHA_ATPase_ROK_CYANR"/>
    <property type="match status" value="1"/>
</dbReference>
<keyword evidence="3" id="KW-1185">Reference proteome</keyword>
<dbReference type="Gene3D" id="1.10.10.10">
    <property type="entry name" value="Winged helix-like DNA-binding domain superfamily/Winged helix DNA-binding domain"/>
    <property type="match status" value="1"/>
</dbReference>
<organism evidence="2 3">
    <name type="scientific">Nonomuraea mangrovi</name>
    <dbReference type="NCBI Taxonomy" id="2316207"/>
    <lineage>
        <taxon>Bacteria</taxon>
        <taxon>Bacillati</taxon>
        <taxon>Actinomycetota</taxon>
        <taxon>Actinomycetes</taxon>
        <taxon>Streptosporangiales</taxon>
        <taxon>Streptosporangiaceae</taxon>
        <taxon>Nonomuraea</taxon>
    </lineage>
</organism>
<dbReference type="InterPro" id="IPR000600">
    <property type="entry name" value="ROK"/>
</dbReference>
<dbReference type="SUPFAM" id="SSF53067">
    <property type="entry name" value="Actin-like ATPase domain"/>
    <property type="match status" value="1"/>
</dbReference>
<dbReference type="SUPFAM" id="SSF46785">
    <property type="entry name" value="Winged helix' DNA-binding domain"/>
    <property type="match status" value="1"/>
</dbReference>
<proteinExistence type="inferred from homology"/>
<dbReference type="PANTHER" id="PTHR18964:SF149">
    <property type="entry name" value="BIFUNCTIONAL UDP-N-ACETYLGLUCOSAMINE 2-EPIMERASE_N-ACETYLMANNOSAMINE KINASE"/>
    <property type="match status" value="1"/>
</dbReference>
<comment type="similarity">
    <text evidence="1">Belongs to the ROK (NagC/XylR) family.</text>
</comment>
<dbReference type="PROSITE" id="PS01125">
    <property type="entry name" value="ROK"/>
    <property type="match status" value="1"/>
</dbReference>
<sequence length="404" mass="42179">MLQEPTAKTLAATPAASAVLALLLTEGPLSRVEMARRLDLSSAAVTKAARPLLDAGYLHELASERTAPGSGRPVSPLAVTAEREYFVGVKVTTDDLVDEIVGVLCDLRAQVRVSVRRPLPDRSPEAVVVELAALVDELLDAGPDYRARTRNLGIAISGDVDRARGLVRLSARFGWRDVPIGQLAAEATGLSVVVENDVKALTVAEHWFGEGVGTDSFALVTVGAGIGCGIVVDGRLLTGGFGVAGEIGHICVDPDGAPCRCGNQGCVETVATTGAILAAARAESGEADMTFGRAVERARAGDEAVKKVFAKAGTAIGLAVAAMVNIAGPERIVVSGEGLDTYDLFEERIWASFAAHAFGAAAQAPVFIRPLPFEEWARGAAAVSLRALFPQVRTHHARALTHRA</sequence>